<name>A0A1C4V908_9ACTN</name>
<dbReference type="InterPro" id="IPR015590">
    <property type="entry name" value="Aldehyde_DH_dom"/>
</dbReference>
<protein>
    <submittedName>
        <fullName evidence="6">Aldehyde dehydrogenase (Acceptor)</fullName>
    </submittedName>
</protein>
<dbReference type="InterPro" id="IPR016163">
    <property type="entry name" value="Ald_DH_C"/>
</dbReference>
<keyword evidence="7" id="KW-1185">Reference proteome</keyword>
<proteinExistence type="inferred from homology"/>
<dbReference type="PROSITE" id="PS00687">
    <property type="entry name" value="ALDEHYDE_DEHYDR_GLU"/>
    <property type="match status" value="1"/>
</dbReference>
<reference evidence="7" key="1">
    <citation type="submission" date="2016-06" db="EMBL/GenBank/DDBJ databases">
        <authorList>
            <person name="Varghese N."/>
            <person name="Submissions Spin"/>
        </authorList>
    </citation>
    <scope>NUCLEOTIDE SEQUENCE [LARGE SCALE GENOMIC DNA]</scope>
    <source>
        <strain evidence="7">DSM 44875</strain>
    </source>
</reference>
<keyword evidence="2 4" id="KW-0560">Oxidoreductase</keyword>
<dbReference type="OrthoDB" id="6882680at2"/>
<dbReference type="InterPro" id="IPR016161">
    <property type="entry name" value="Ald_DH/histidinol_DH"/>
</dbReference>
<evidence type="ECO:0000313" key="6">
    <source>
        <dbReference type="EMBL" id="SCE80524.1"/>
    </source>
</evidence>
<evidence type="ECO:0000256" key="3">
    <source>
        <dbReference type="PROSITE-ProRule" id="PRU10007"/>
    </source>
</evidence>
<dbReference type="Pfam" id="PF00171">
    <property type="entry name" value="Aldedh"/>
    <property type="match status" value="1"/>
</dbReference>
<dbReference type="Proteomes" id="UP000198243">
    <property type="component" value="Chromosome I"/>
</dbReference>
<evidence type="ECO:0000256" key="1">
    <source>
        <dbReference type="ARBA" id="ARBA00009986"/>
    </source>
</evidence>
<dbReference type="AlphaFoldDB" id="A0A1C4V908"/>
<dbReference type="Gene3D" id="3.40.309.10">
    <property type="entry name" value="Aldehyde Dehydrogenase, Chain A, domain 2"/>
    <property type="match status" value="1"/>
</dbReference>
<accession>A0A1C4V908</accession>
<dbReference type="PANTHER" id="PTHR11699">
    <property type="entry name" value="ALDEHYDE DEHYDROGENASE-RELATED"/>
    <property type="match status" value="1"/>
</dbReference>
<sequence length="476" mass="51501">MFEYAPAPESRSVVDLKPTYGLFIDGTFVDPTDGGSFKSINPASEEVLAEVAEAGAQDVERAVRAARKAYEKVWGPMPGRDRAKYLFRIARLIQERSRELAVLESLDNGKPIKESRDVDLPLVAAHFFYYAGWADKLEHAGFGANPRPIGVAAQVIPWNFPLLMLAWKIAPALAAGNTVVLKPAETTPLTALLFAEICQQAELPAGVVNIITGAGDTGRALVEHPGVDKVAFTGSTDVGRAIARSVAGTRKKLTLELGGKAANIVFDDAPIDQAVEGIVNGIFFNQGHVCCAGSRLLVQENVADRVLESLKRRMAQLRVGDPLDKNTDIGAINSAAQLERIRELSDAGSAEGAERWSPPCELPDRGFWFAPTIFTGVTQAHRIAREEIFGPVLSVLTFRTPAEAVEKANNTPYGLSAGIWTDKGSRILWMADRLRAGVVWANTFNKFDPTSPFGGYKESGYGREGGRHGLEGYLNV</sequence>
<evidence type="ECO:0000313" key="7">
    <source>
        <dbReference type="Proteomes" id="UP000198243"/>
    </source>
</evidence>
<organism evidence="6 7">
    <name type="scientific">Micromonospora coriariae</name>
    <dbReference type="NCBI Taxonomy" id="285665"/>
    <lineage>
        <taxon>Bacteria</taxon>
        <taxon>Bacillati</taxon>
        <taxon>Actinomycetota</taxon>
        <taxon>Actinomycetes</taxon>
        <taxon>Micromonosporales</taxon>
        <taxon>Micromonosporaceae</taxon>
        <taxon>Micromonospora</taxon>
    </lineage>
</organism>
<dbReference type="CDD" id="cd07111">
    <property type="entry name" value="ALDH_F16"/>
    <property type="match status" value="1"/>
</dbReference>
<comment type="similarity">
    <text evidence="1 4">Belongs to the aldehyde dehydrogenase family.</text>
</comment>
<dbReference type="RefSeq" id="WP_089017770.1">
    <property type="nucleotide sequence ID" value="NZ_LT607412.1"/>
</dbReference>
<dbReference type="InterPro" id="IPR016162">
    <property type="entry name" value="Ald_DH_N"/>
</dbReference>
<dbReference type="FunFam" id="3.40.605.10:FF:000007">
    <property type="entry name" value="NAD/NADP-dependent betaine aldehyde dehydrogenase"/>
    <property type="match status" value="1"/>
</dbReference>
<gene>
    <name evidence="6" type="ORF">GA0070607_1794</name>
</gene>
<dbReference type="InterPro" id="IPR029510">
    <property type="entry name" value="Ald_DH_CS_GLU"/>
</dbReference>
<evidence type="ECO:0000256" key="4">
    <source>
        <dbReference type="RuleBase" id="RU003345"/>
    </source>
</evidence>
<dbReference type="FunFam" id="3.40.309.10:FF:000012">
    <property type="entry name" value="Betaine aldehyde dehydrogenase"/>
    <property type="match status" value="1"/>
</dbReference>
<dbReference type="GO" id="GO:0016620">
    <property type="term" value="F:oxidoreductase activity, acting on the aldehyde or oxo group of donors, NAD or NADP as acceptor"/>
    <property type="evidence" value="ECO:0007669"/>
    <property type="project" value="InterPro"/>
</dbReference>
<feature type="domain" description="Aldehyde dehydrogenase" evidence="5">
    <location>
        <begin position="29"/>
        <end position="476"/>
    </location>
</feature>
<evidence type="ECO:0000256" key="2">
    <source>
        <dbReference type="ARBA" id="ARBA00023002"/>
    </source>
</evidence>
<dbReference type="SUPFAM" id="SSF53720">
    <property type="entry name" value="ALDH-like"/>
    <property type="match status" value="1"/>
</dbReference>
<evidence type="ECO:0000259" key="5">
    <source>
        <dbReference type="Pfam" id="PF00171"/>
    </source>
</evidence>
<dbReference type="Gene3D" id="3.40.605.10">
    <property type="entry name" value="Aldehyde Dehydrogenase, Chain A, domain 1"/>
    <property type="match status" value="1"/>
</dbReference>
<dbReference type="EMBL" id="LT607412">
    <property type="protein sequence ID" value="SCE80524.1"/>
    <property type="molecule type" value="Genomic_DNA"/>
</dbReference>
<feature type="active site" evidence="3">
    <location>
        <position position="256"/>
    </location>
</feature>